<keyword evidence="7" id="KW-0406">Ion transport</keyword>
<dbReference type="InterPro" id="IPR036942">
    <property type="entry name" value="Beta-barrel_TonB_sf"/>
</dbReference>
<dbReference type="Gene3D" id="2.60.40.1120">
    <property type="entry name" value="Carboxypeptidase-like, regulatory domain"/>
    <property type="match status" value="1"/>
</dbReference>
<dbReference type="NCBIfam" id="TIGR04056">
    <property type="entry name" value="OMP_RagA_SusC"/>
    <property type="match status" value="1"/>
</dbReference>
<keyword evidence="14" id="KW-1185">Reference proteome</keyword>
<keyword evidence="10 11" id="KW-0998">Cell outer membrane</keyword>
<feature type="domain" description="TonB-dependent receptor plug" evidence="12">
    <location>
        <begin position="228"/>
        <end position="351"/>
    </location>
</feature>
<evidence type="ECO:0000313" key="13">
    <source>
        <dbReference type="EMBL" id="MDN5216736.1"/>
    </source>
</evidence>
<evidence type="ECO:0000256" key="2">
    <source>
        <dbReference type="ARBA" id="ARBA00022448"/>
    </source>
</evidence>
<organism evidence="13 14">
    <name type="scientific">Agaribacillus aureus</name>
    <dbReference type="NCBI Taxonomy" id="3051825"/>
    <lineage>
        <taxon>Bacteria</taxon>
        <taxon>Pseudomonadati</taxon>
        <taxon>Bacteroidota</taxon>
        <taxon>Cytophagia</taxon>
        <taxon>Cytophagales</taxon>
        <taxon>Splendidivirgaceae</taxon>
        <taxon>Agaribacillus</taxon>
    </lineage>
</organism>
<dbReference type="PANTHER" id="PTHR32552:SF81">
    <property type="entry name" value="TONB-DEPENDENT OUTER MEMBRANE RECEPTOR"/>
    <property type="match status" value="1"/>
</dbReference>
<dbReference type="NCBIfam" id="TIGR04057">
    <property type="entry name" value="SusC_RagA_signa"/>
    <property type="match status" value="1"/>
</dbReference>
<keyword evidence="8" id="KW-0798">TonB box</keyword>
<dbReference type="InterPro" id="IPR008969">
    <property type="entry name" value="CarboxyPept-like_regulatory"/>
</dbReference>
<dbReference type="InterPro" id="IPR012910">
    <property type="entry name" value="Plug_dom"/>
</dbReference>
<name>A0ABT8LHR2_9BACT</name>
<evidence type="ECO:0000256" key="3">
    <source>
        <dbReference type="ARBA" id="ARBA00022452"/>
    </source>
</evidence>
<keyword evidence="5 11" id="KW-0812">Transmembrane</keyword>
<dbReference type="PANTHER" id="PTHR32552">
    <property type="entry name" value="FERRICHROME IRON RECEPTOR-RELATED"/>
    <property type="match status" value="1"/>
</dbReference>
<dbReference type="Pfam" id="PF07715">
    <property type="entry name" value="Plug"/>
    <property type="match status" value="1"/>
</dbReference>
<dbReference type="InterPro" id="IPR023996">
    <property type="entry name" value="TonB-dep_OMP_SusC/RagA"/>
</dbReference>
<keyword evidence="3 11" id="KW-1134">Transmembrane beta strand</keyword>
<dbReference type="PROSITE" id="PS52016">
    <property type="entry name" value="TONB_DEPENDENT_REC_3"/>
    <property type="match status" value="1"/>
</dbReference>
<keyword evidence="2 11" id="KW-0813">Transport</keyword>
<keyword evidence="4" id="KW-0410">Iron transport</keyword>
<accession>A0ABT8LHR2</accession>
<dbReference type="SUPFAM" id="SSF56935">
    <property type="entry name" value="Porins"/>
    <property type="match status" value="1"/>
</dbReference>
<evidence type="ECO:0000313" key="14">
    <source>
        <dbReference type="Proteomes" id="UP001172083"/>
    </source>
</evidence>
<keyword evidence="6" id="KW-0408">Iron</keyword>
<evidence type="ECO:0000256" key="10">
    <source>
        <dbReference type="ARBA" id="ARBA00023237"/>
    </source>
</evidence>
<reference evidence="13" key="1">
    <citation type="submission" date="2023-06" db="EMBL/GenBank/DDBJ databases">
        <title>Genomic of Agaribacillus aureum.</title>
        <authorList>
            <person name="Wang G."/>
        </authorList>
    </citation>
    <scope>NUCLEOTIDE SEQUENCE</scope>
    <source>
        <strain evidence="13">BMA12</strain>
    </source>
</reference>
<dbReference type="Pfam" id="PF13715">
    <property type="entry name" value="CarbopepD_reg_2"/>
    <property type="match status" value="1"/>
</dbReference>
<evidence type="ECO:0000256" key="9">
    <source>
        <dbReference type="ARBA" id="ARBA00023136"/>
    </source>
</evidence>
<comment type="similarity">
    <text evidence="11">Belongs to the TonB-dependent receptor family.</text>
</comment>
<dbReference type="Gene3D" id="2.40.170.20">
    <property type="entry name" value="TonB-dependent receptor, beta-barrel domain"/>
    <property type="match status" value="1"/>
</dbReference>
<dbReference type="Gene3D" id="2.170.130.10">
    <property type="entry name" value="TonB-dependent receptor, plug domain"/>
    <property type="match status" value="1"/>
</dbReference>
<dbReference type="InterPro" id="IPR039426">
    <property type="entry name" value="TonB-dep_rcpt-like"/>
</dbReference>
<comment type="caution">
    <text evidence="13">The sequence shown here is derived from an EMBL/GenBank/DDBJ whole genome shotgun (WGS) entry which is preliminary data.</text>
</comment>
<evidence type="ECO:0000256" key="4">
    <source>
        <dbReference type="ARBA" id="ARBA00022496"/>
    </source>
</evidence>
<evidence type="ECO:0000256" key="1">
    <source>
        <dbReference type="ARBA" id="ARBA00004571"/>
    </source>
</evidence>
<evidence type="ECO:0000256" key="5">
    <source>
        <dbReference type="ARBA" id="ARBA00022692"/>
    </source>
</evidence>
<dbReference type="InterPro" id="IPR037066">
    <property type="entry name" value="Plug_dom_sf"/>
</dbReference>
<dbReference type="Proteomes" id="UP001172083">
    <property type="component" value="Unassembled WGS sequence"/>
</dbReference>
<gene>
    <name evidence="13" type="ORF">QQ020_31995</name>
</gene>
<dbReference type="InterPro" id="IPR023997">
    <property type="entry name" value="TonB-dep_OMP_SusC/RagA_CS"/>
</dbReference>
<comment type="subcellular location">
    <subcellularLocation>
        <location evidence="1 11">Cell outer membrane</location>
        <topology evidence="1 11">Multi-pass membrane protein</topology>
    </subcellularLocation>
</comment>
<evidence type="ECO:0000256" key="11">
    <source>
        <dbReference type="PROSITE-ProRule" id="PRU01360"/>
    </source>
</evidence>
<proteinExistence type="inferred from homology"/>
<dbReference type="RefSeq" id="WP_346762074.1">
    <property type="nucleotide sequence ID" value="NZ_JAUJEB010000010.1"/>
</dbReference>
<evidence type="ECO:0000256" key="7">
    <source>
        <dbReference type="ARBA" id="ARBA00023065"/>
    </source>
</evidence>
<evidence type="ECO:0000256" key="6">
    <source>
        <dbReference type="ARBA" id="ARBA00023004"/>
    </source>
</evidence>
<sequence length="1147" mass="127667">MKLKLIRTIVVLMKFSFYSIFLQCLFVNLLLATEISAQKVVSMRKVYVDLELNQHSLKETFDLIESKTNYKFNYSKVDLNRDIAFSKTYKRTAVSEILLDISREARLNFKQINLAINVGEARRRTPPKLEVQIYDIPISGNVIDENGEAIPGVNVIVKGTSTGAITDANGFYRVNVPDEESVLVFSSVGYVQQEIIVGSQSTINITLLADVRQLQELVVTAFGLEREKKALTYSAQNVEVADIAETKDLNVANQLIGKVAGLDLTKSTSGVGGSSRVLIRGNRSISSNNQPLYIVDGVPIDNTSITGAGDSGGQDSGDGISNINPDDMESITVLKGPSATALYGARGANGVIVITTKKGRSREGIGIQVNSNFQIEKPVFLMDYQNQYGQGNGGVYNKNAETSWGPRLDGSQVEHWSPDPNFAGPATYPYVAHPDNVEDFFRNGYNFTNSIALTGGNEKVQTYFSYTNTQSQGIVETNQLERHNVNFRITSRLTDKLTLDSKITYFNQKVDDRLSTGEGFANPLRAIYRMPRNISTAQAQVFEYTNAGGNNRQHYWNVGSNGGLNPYWMLHRVKQEDTRDRVLGFASLTYQFTDDLSLMIRSGVDRYFDDRVNIFYNDTYTIADRGNYLTRKNDLLELNNDFLLSYNKDFSDTWSISASLGGNLRVNDSDFRDTNNGFLTKENLFTVSNAGNLTSTEFLDGSPRLNAETRINSLYAFATIGYKNFLFVDLTGRNDWDSTLPKDEWSFFYPSIGTTLVLSDMFKALPDWLSFAKARVSWAKVGNGASPFLINPTYTFNGARGNNGTIRRDLTKPFPLLKPEETRSWEAGFDIRFFNNRLGLDFTWYKSNSENQLLKVPVPYGSTFQDQFINAGDIQNEGVEVMLNATPVDNTKFTWDVTVNWARNRSLVKELTDDVKEFSLRGAGFITDVKVVEGEQFGDIFGRGFERNANGQVIVGSDGRPLVTASRIPVGNYNPDWTGGITNTFSYKGINMSFLIDWRQGGEIVSFTAANLWGDGLTAQTLEGREGLIFDGVLEDGSPNNIEITAEELWTNIGGRNTPVAEAFVVSGTNIRLRQFSLGYSIPSSLYQKTPFTSIKLSLVGRNLFFLKNDADFLDPEAMIGNSNAQGVESFALPTTRSFGFNLNFTL</sequence>
<dbReference type="SUPFAM" id="SSF49464">
    <property type="entry name" value="Carboxypeptidase regulatory domain-like"/>
    <property type="match status" value="1"/>
</dbReference>
<protein>
    <submittedName>
        <fullName evidence="13">SusC/RagA family TonB-linked outer membrane protein</fullName>
    </submittedName>
</protein>
<evidence type="ECO:0000256" key="8">
    <source>
        <dbReference type="ARBA" id="ARBA00023077"/>
    </source>
</evidence>
<keyword evidence="9 11" id="KW-0472">Membrane</keyword>
<dbReference type="EMBL" id="JAUJEB010000010">
    <property type="protein sequence ID" value="MDN5216736.1"/>
    <property type="molecule type" value="Genomic_DNA"/>
</dbReference>
<evidence type="ECO:0000259" key="12">
    <source>
        <dbReference type="Pfam" id="PF07715"/>
    </source>
</evidence>